<protein>
    <recommendedName>
        <fullName evidence="2">protein-tyrosine-phosphatase</fullName>
        <ecNumber evidence="2">3.1.3.48</ecNumber>
    </recommendedName>
</protein>
<dbReference type="KEGG" id="lab:LA76x_3386"/>
<comment type="catalytic activity">
    <reaction evidence="5">
        <text>O-phospho-L-tyrosyl-[protein] + H2O = L-tyrosyl-[protein] + phosphate</text>
        <dbReference type="Rhea" id="RHEA:10684"/>
        <dbReference type="Rhea" id="RHEA-COMP:10136"/>
        <dbReference type="Rhea" id="RHEA-COMP:20101"/>
        <dbReference type="ChEBI" id="CHEBI:15377"/>
        <dbReference type="ChEBI" id="CHEBI:43474"/>
        <dbReference type="ChEBI" id="CHEBI:46858"/>
        <dbReference type="ChEBI" id="CHEBI:61978"/>
        <dbReference type="EC" id="3.1.3.48"/>
    </reaction>
</comment>
<proteinExistence type="inferred from homology"/>
<evidence type="ECO:0000256" key="3">
    <source>
        <dbReference type="ARBA" id="ARBA00022801"/>
    </source>
</evidence>
<dbReference type="STRING" id="84531.LA76x_3386"/>
<reference evidence="8 9" key="1">
    <citation type="journal article" date="2015" name="BMC Genomics">
        <title>Comparative genomics and metabolic profiling of the genus Lysobacter.</title>
        <authorList>
            <person name="de Bruijn I."/>
            <person name="Cheng X."/>
            <person name="de Jager V."/>
            <person name="Exposito R.G."/>
            <person name="Watrous J."/>
            <person name="Patel N."/>
            <person name="Postma J."/>
            <person name="Dorrestein P.C."/>
            <person name="Kobayashi D."/>
            <person name="Raaijmakers J.M."/>
        </authorList>
    </citation>
    <scope>NUCLEOTIDE SEQUENCE [LARGE SCALE GENOMIC DNA]</scope>
    <source>
        <strain evidence="8 9">76</strain>
    </source>
</reference>
<comment type="similarity">
    <text evidence="1">Belongs to the low molecular weight phosphotyrosine protein phosphatase family.</text>
</comment>
<keyword evidence="3" id="KW-0378">Hydrolase</keyword>
<dbReference type="eggNOG" id="COG0394">
    <property type="taxonomic scope" value="Bacteria"/>
</dbReference>
<organism evidence="8 9">
    <name type="scientific">Lysobacter antibioticus</name>
    <dbReference type="NCBI Taxonomy" id="84531"/>
    <lineage>
        <taxon>Bacteria</taxon>
        <taxon>Pseudomonadati</taxon>
        <taxon>Pseudomonadota</taxon>
        <taxon>Gammaproteobacteria</taxon>
        <taxon>Lysobacterales</taxon>
        <taxon>Lysobacteraceae</taxon>
        <taxon>Lysobacter</taxon>
    </lineage>
</organism>
<dbReference type="InterPro" id="IPR023485">
    <property type="entry name" value="Ptyr_pPase"/>
</dbReference>
<sequence>MFNRVLMVCIGNICRSPTAEVLLRHRLQGKNIVVESAGLAAVVGHPIDATAQVLLNEHGLNGESHVARQIDRAMIDSADLILAMERKHLNALLQLAPHARGKTYLLGKWQDDTAVPDPYRQPRSAFEQAYQLINSGVSSWAAHL</sequence>
<dbReference type="Pfam" id="PF01451">
    <property type="entry name" value="LMWPc"/>
    <property type="match status" value="1"/>
</dbReference>
<evidence type="ECO:0000313" key="9">
    <source>
        <dbReference type="Proteomes" id="UP000060787"/>
    </source>
</evidence>
<dbReference type="Gene3D" id="3.40.50.2300">
    <property type="match status" value="1"/>
</dbReference>
<feature type="active site" description="Proton donor" evidence="6">
    <location>
        <position position="117"/>
    </location>
</feature>
<dbReference type="EMBL" id="CP011129">
    <property type="protein sequence ID" value="ALN81512.1"/>
    <property type="molecule type" value="Genomic_DNA"/>
</dbReference>
<evidence type="ECO:0000256" key="2">
    <source>
        <dbReference type="ARBA" id="ARBA00013064"/>
    </source>
</evidence>
<evidence type="ECO:0000313" key="8">
    <source>
        <dbReference type="EMBL" id="ALN81512.1"/>
    </source>
</evidence>
<feature type="domain" description="Phosphotyrosine protein phosphatase I" evidence="7">
    <location>
        <begin position="3"/>
        <end position="143"/>
    </location>
</feature>
<dbReference type="InterPro" id="IPR036196">
    <property type="entry name" value="Ptyr_pPase_sf"/>
</dbReference>
<feature type="active site" description="Nucleophile" evidence="6">
    <location>
        <position position="9"/>
    </location>
</feature>
<dbReference type="PRINTS" id="PR00719">
    <property type="entry name" value="LMWPTPASE"/>
</dbReference>
<dbReference type="PANTHER" id="PTHR11717">
    <property type="entry name" value="LOW MOLECULAR WEIGHT PROTEIN TYROSINE PHOSPHATASE"/>
    <property type="match status" value="1"/>
</dbReference>
<dbReference type="InterPro" id="IPR050438">
    <property type="entry name" value="LMW_PTPase"/>
</dbReference>
<keyword evidence="9" id="KW-1185">Reference proteome</keyword>
<dbReference type="PANTHER" id="PTHR11717:SF31">
    <property type="entry name" value="LOW MOLECULAR WEIGHT PROTEIN-TYROSINE-PHOSPHATASE ETP-RELATED"/>
    <property type="match status" value="1"/>
</dbReference>
<dbReference type="GO" id="GO:0004725">
    <property type="term" value="F:protein tyrosine phosphatase activity"/>
    <property type="evidence" value="ECO:0007669"/>
    <property type="project" value="UniProtKB-EC"/>
</dbReference>
<dbReference type="Proteomes" id="UP000060787">
    <property type="component" value="Chromosome"/>
</dbReference>
<dbReference type="KEGG" id="laq:GLA29479_2416"/>
<name>A0A0S2DXS9_LYSAN</name>
<evidence type="ECO:0000256" key="4">
    <source>
        <dbReference type="ARBA" id="ARBA00022912"/>
    </source>
</evidence>
<dbReference type="AlphaFoldDB" id="A0A0S2DXS9"/>
<evidence type="ECO:0000256" key="6">
    <source>
        <dbReference type="PIRSR" id="PIRSR617867-1"/>
    </source>
</evidence>
<feature type="active site" evidence="6">
    <location>
        <position position="15"/>
    </location>
</feature>
<dbReference type="SUPFAM" id="SSF52788">
    <property type="entry name" value="Phosphotyrosine protein phosphatases I"/>
    <property type="match status" value="1"/>
</dbReference>
<dbReference type="OrthoDB" id="9784339at2"/>
<gene>
    <name evidence="8" type="ORF">LA76x_3386</name>
</gene>
<dbReference type="EC" id="3.1.3.48" evidence="2"/>
<dbReference type="PATRIC" id="fig|84531.7.peg.2368"/>
<dbReference type="InterPro" id="IPR017867">
    <property type="entry name" value="Tyr_phospatase_low_mol_wt"/>
</dbReference>
<dbReference type="RefSeq" id="WP_057918535.1">
    <property type="nucleotide sequence ID" value="NZ_CP011129.1"/>
</dbReference>
<evidence type="ECO:0000256" key="1">
    <source>
        <dbReference type="ARBA" id="ARBA00011063"/>
    </source>
</evidence>
<dbReference type="CDD" id="cd16343">
    <property type="entry name" value="LMWPTP"/>
    <property type="match status" value="1"/>
</dbReference>
<evidence type="ECO:0000259" key="7">
    <source>
        <dbReference type="SMART" id="SM00226"/>
    </source>
</evidence>
<keyword evidence="4" id="KW-0904">Protein phosphatase</keyword>
<dbReference type="SMART" id="SM00226">
    <property type="entry name" value="LMWPc"/>
    <property type="match status" value="1"/>
</dbReference>
<accession>A0A0S2DXS9</accession>
<evidence type="ECO:0000256" key="5">
    <source>
        <dbReference type="ARBA" id="ARBA00051722"/>
    </source>
</evidence>